<reference evidence="2 3" key="1">
    <citation type="journal article" date="2024" name="BMC Genomics">
        <title>De novo assembly and annotation of Popillia japonica's genome with initial clues to its potential as an invasive pest.</title>
        <authorList>
            <person name="Cucini C."/>
            <person name="Boschi S."/>
            <person name="Funari R."/>
            <person name="Cardaioli E."/>
            <person name="Iannotti N."/>
            <person name="Marturano G."/>
            <person name="Paoli F."/>
            <person name="Bruttini M."/>
            <person name="Carapelli A."/>
            <person name="Frati F."/>
            <person name="Nardi F."/>
        </authorList>
    </citation>
    <scope>NUCLEOTIDE SEQUENCE [LARGE SCALE GENOMIC DNA]</scope>
    <source>
        <strain evidence="2">DMR45628</strain>
    </source>
</reference>
<dbReference type="AlphaFoldDB" id="A0AAW1N7U6"/>
<name>A0AAW1N7U6_POPJA</name>
<feature type="region of interest" description="Disordered" evidence="1">
    <location>
        <begin position="1"/>
        <end position="123"/>
    </location>
</feature>
<keyword evidence="3" id="KW-1185">Reference proteome</keyword>
<comment type="caution">
    <text evidence="2">The sequence shown here is derived from an EMBL/GenBank/DDBJ whole genome shotgun (WGS) entry which is preliminary data.</text>
</comment>
<evidence type="ECO:0000313" key="2">
    <source>
        <dbReference type="EMBL" id="KAK9754583.1"/>
    </source>
</evidence>
<evidence type="ECO:0000313" key="3">
    <source>
        <dbReference type="Proteomes" id="UP001458880"/>
    </source>
</evidence>
<proteinExistence type="predicted"/>
<organism evidence="2 3">
    <name type="scientific">Popillia japonica</name>
    <name type="common">Japanese beetle</name>
    <dbReference type="NCBI Taxonomy" id="7064"/>
    <lineage>
        <taxon>Eukaryota</taxon>
        <taxon>Metazoa</taxon>
        <taxon>Ecdysozoa</taxon>
        <taxon>Arthropoda</taxon>
        <taxon>Hexapoda</taxon>
        <taxon>Insecta</taxon>
        <taxon>Pterygota</taxon>
        <taxon>Neoptera</taxon>
        <taxon>Endopterygota</taxon>
        <taxon>Coleoptera</taxon>
        <taxon>Polyphaga</taxon>
        <taxon>Scarabaeiformia</taxon>
        <taxon>Scarabaeidae</taxon>
        <taxon>Rutelinae</taxon>
        <taxon>Popillia</taxon>
    </lineage>
</organism>
<protein>
    <submittedName>
        <fullName evidence="2">Uncharacterized protein</fullName>
    </submittedName>
</protein>
<dbReference type="EMBL" id="JASPKY010000006">
    <property type="protein sequence ID" value="KAK9754583.1"/>
    <property type="molecule type" value="Genomic_DNA"/>
</dbReference>
<gene>
    <name evidence="2" type="ORF">QE152_g1103</name>
</gene>
<evidence type="ECO:0000256" key="1">
    <source>
        <dbReference type="SAM" id="MobiDB-lite"/>
    </source>
</evidence>
<accession>A0AAW1N7U6</accession>
<dbReference type="Proteomes" id="UP001458880">
    <property type="component" value="Unassembled WGS sequence"/>
</dbReference>
<sequence length="232" mass="26656">MEFININYGAGGDDSGDYSSDGVAWNDADCPPRLNIRRQDDDDPQPSTSGYGHHEFVEDDDDDEKRRRGRGQPPTSNYTDDDDEHDRGRRRRRSLRNVDGQEGNNNGNNNNRQTTPKKTRTSSGRNYFITITFLMDAVRLRHARQDFLQLFDRDDIISYCVSIERNYGTTETDDRDDIISYCVSIERNYGTTETDDNNIRGRGRPIRIGLDGNVAVDDDDDANKIYHLYVLD</sequence>